<dbReference type="SUPFAM" id="SSF49764">
    <property type="entry name" value="HSP20-like chaperones"/>
    <property type="match status" value="1"/>
</dbReference>
<evidence type="ECO:0000256" key="7">
    <source>
        <dbReference type="ARBA" id="ARBA00022990"/>
    </source>
</evidence>
<feature type="domain" description="CS" evidence="13">
    <location>
        <begin position="60"/>
        <end position="150"/>
    </location>
</feature>
<dbReference type="GO" id="GO:0005737">
    <property type="term" value="C:cytoplasm"/>
    <property type="evidence" value="ECO:0007669"/>
    <property type="project" value="UniProtKB-SubCell"/>
</dbReference>
<keyword evidence="7" id="KW-0007">Acetylation</keyword>
<evidence type="ECO:0000259" key="12">
    <source>
        <dbReference type="PROSITE" id="PS51048"/>
    </source>
</evidence>
<organism evidence="14">
    <name type="scientific">Salmo salar</name>
    <name type="common">Atlantic salmon</name>
    <dbReference type="NCBI Taxonomy" id="8030"/>
    <lineage>
        <taxon>Eukaryota</taxon>
        <taxon>Metazoa</taxon>
        <taxon>Chordata</taxon>
        <taxon>Craniata</taxon>
        <taxon>Vertebrata</taxon>
        <taxon>Euteleostomi</taxon>
        <taxon>Actinopterygii</taxon>
        <taxon>Neopterygii</taxon>
        <taxon>Teleostei</taxon>
        <taxon>Protacanthopterygii</taxon>
        <taxon>Salmoniformes</taxon>
        <taxon>Salmonidae</taxon>
        <taxon>Salmoninae</taxon>
        <taxon>Salmo</taxon>
    </lineage>
</organism>
<dbReference type="InterPro" id="IPR037201">
    <property type="entry name" value="CacyBP_N"/>
</dbReference>
<keyword evidence="5" id="KW-0597">Phosphoprotein</keyword>
<evidence type="ECO:0000313" key="14">
    <source>
        <dbReference type="EMBL" id="ACM08926.1"/>
    </source>
</evidence>
<evidence type="ECO:0000256" key="5">
    <source>
        <dbReference type="ARBA" id="ARBA00022553"/>
    </source>
</evidence>
<dbReference type="CDD" id="cd06468">
    <property type="entry name" value="p23_CacyBP"/>
    <property type="match status" value="1"/>
</dbReference>
<dbReference type="GO" id="GO:0015631">
    <property type="term" value="F:tubulin binding"/>
    <property type="evidence" value="ECO:0007669"/>
    <property type="project" value="InterPro"/>
</dbReference>
<evidence type="ECO:0000256" key="9">
    <source>
        <dbReference type="ARBA" id="ARBA00025145"/>
    </source>
</evidence>
<comment type="function">
    <text evidence="9">May be involved in calcium-dependent ubiquitination and subsequent proteasomal degradation of target proteins. Probably serves as a molecular bridge in ubiquitin E3 complexes. Participates in the ubiquitin-mediated degradation of beta-catenin (CTNNB1).</text>
</comment>
<proteinExistence type="evidence at transcript level"/>
<keyword evidence="8" id="KW-0539">Nucleus</keyword>
<protein>
    <recommendedName>
        <fullName evidence="3">Calcyclin-binding protein</fullName>
    </recommendedName>
</protein>
<feature type="compositionally biased region" description="Basic and acidic residues" evidence="11">
    <location>
        <begin position="152"/>
        <end position="164"/>
    </location>
</feature>
<feature type="coiled-coil region" evidence="10">
    <location>
        <begin position="1"/>
        <end position="44"/>
    </location>
</feature>
<dbReference type="GO" id="GO:0005634">
    <property type="term" value="C:nucleus"/>
    <property type="evidence" value="ECO:0007669"/>
    <property type="project" value="UniProtKB-SubCell"/>
</dbReference>
<dbReference type="InterPro" id="IPR007052">
    <property type="entry name" value="CS_dom"/>
</dbReference>
<reference evidence="14" key="1">
    <citation type="submission" date="2009-01" db="EMBL/GenBank/DDBJ databases">
        <authorList>
            <consortium name="cGRASP (B.F. Koop &amp; W.S. Davidson)"/>
            <person name="Leong J."/>
            <person name="von Schalburg K."/>
            <person name="Cooper G."/>
            <person name="Moore R."/>
            <person name="Holt R."/>
            <person name="Davidson W.S."/>
            <person name="Koop B.F."/>
        </authorList>
    </citation>
    <scope>NUCLEOTIDE SEQUENCE</scope>
    <source>
        <tissue evidence="14">Thymus</tissue>
    </source>
</reference>
<dbReference type="SUPFAM" id="SSF140106">
    <property type="entry name" value="Calcyclin-binding protein-like"/>
    <property type="match status" value="1"/>
</dbReference>
<name>B9EN29_SALSA</name>
<gene>
    <name evidence="14" type="primary">CYBP</name>
</gene>
<evidence type="ECO:0000256" key="2">
    <source>
        <dbReference type="ARBA" id="ARBA00004496"/>
    </source>
</evidence>
<dbReference type="EMBL" id="BT057054">
    <property type="protein sequence ID" value="ACM08926.1"/>
    <property type="molecule type" value="mRNA"/>
</dbReference>
<keyword evidence="6" id="KW-0833">Ubl conjugation pathway</keyword>
<keyword evidence="10" id="KW-0175">Coiled coil</keyword>
<keyword evidence="4" id="KW-0963">Cytoplasm</keyword>
<dbReference type="PANTHER" id="PTHR13164:SF3">
    <property type="entry name" value="CALCYCLIN-BINDING PROTEIN"/>
    <property type="match status" value="1"/>
</dbReference>
<dbReference type="InterPro" id="IPR052289">
    <property type="entry name" value="Calcyclin-binding_UBL-bridge"/>
</dbReference>
<dbReference type="PROSITE" id="PS51203">
    <property type="entry name" value="CS"/>
    <property type="match status" value="1"/>
</dbReference>
<dbReference type="Pfam" id="PF04969">
    <property type="entry name" value="CS"/>
    <property type="match status" value="1"/>
</dbReference>
<evidence type="ECO:0000256" key="6">
    <source>
        <dbReference type="ARBA" id="ARBA00022786"/>
    </source>
</evidence>
<sequence>MEALQKDIEELQSLNSSATRVNVKLFLGAKIEELQSKLVDLKDERTVEALDKDSRDNFFKPIKNYSWDQNDTYIKIYVSTEGLSEENVKVDFEKKSMDLKIINLNGPNYHLSLPTLLRPVSTKDCSFKVKNSMLYVLLKKVEKSKWECLSVHEKTSQPKVDPPKPSDNPTDGLMNMVKKMYDEGDDETKRMLNKAMSEAYAKKDQMPPM</sequence>
<accession>B9EN29</accession>
<reference evidence="14" key="3">
    <citation type="submission" date="2010-08" db="EMBL/GenBank/DDBJ databases">
        <authorList>
            <consortium name="cGRASP (B.F. Koop &amp; W.S. Davidson)"/>
        </authorList>
    </citation>
    <scope>NUCLEOTIDE SEQUENCE</scope>
    <source>
        <tissue evidence="14">Thymus</tissue>
    </source>
</reference>
<dbReference type="InterPro" id="IPR015120">
    <property type="entry name" value="Siah-Interact_N"/>
</dbReference>
<dbReference type="GO" id="GO:0044548">
    <property type="term" value="F:S100 protein binding"/>
    <property type="evidence" value="ECO:0007669"/>
    <property type="project" value="InterPro"/>
</dbReference>
<dbReference type="Pfam" id="PF09032">
    <property type="entry name" value="Siah-Interact_N"/>
    <property type="match status" value="1"/>
</dbReference>
<evidence type="ECO:0000256" key="11">
    <source>
        <dbReference type="SAM" id="MobiDB-lite"/>
    </source>
</evidence>
<evidence type="ECO:0000256" key="4">
    <source>
        <dbReference type="ARBA" id="ARBA00022490"/>
    </source>
</evidence>
<dbReference type="AlphaFoldDB" id="B9EN29"/>
<dbReference type="Gene3D" id="2.60.40.790">
    <property type="match status" value="1"/>
</dbReference>
<dbReference type="InterPro" id="IPR007699">
    <property type="entry name" value="SGS_dom"/>
</dbReference>
<evidence type="ECO:0000256" key="3">
    <source>
        <dbReference type="ARBA" id="ARBA00015702"/>
    </source>
</evidence>
<feature type="domain" description="SGS" evidence="12">
    <location>
        <begin position="134"/>
        <end position="209"/>
    </location>
</feature>
<comment type="subcellular location">
    <subcellularLocation>
        <location evidence="2">Cytoplasm</location>
    </subcellularLocation>
    <subcellularLocation>
        <location evidence="1">Nucleus</location>
    </subcellularLocation>
</comment>
<reference evidence="14" key="2">
    <citation type="journal article" date="2010" name="BMC Genomics">
        <title>Salmo salar and Esox lucius full-length cDNA sequences reveal changes in evolutionary pressures on a post-tetraploidization genome.</title>
        <authorList>
            <person name="Leong J.S."/>
            <person name="Jantzen S.G."/>
            <person name="von Schalburg K.R."/>
            <person name="Cooper G.A."/>
            <person name="Messmer A.M."/>
            <person name="Liao N.Y."/>
            <person name="Munro S."/>
            <person name="Moore R."/>
            <person name="Holt R.A."/>
            <person name="Jones S.J."/>
            <person name="Davidson W.S."/>
            <person name="Koop B.F."/>
        </authorList>
    </citation>
    <scope>NUCLEOTIDE SEQUENCE</scope>
    <source>
        <tissue evidence="14">Thymus</tissue>
    </source>
</reference>
<evidence type="ECO:0000256" key="1">
    <source>
        <dbReference type="ARBA" id="ARBA00004123"/>
    </source>
</evidence>
<dbReference type="PROSITE" id="PS51048">
    <property type="entry name" value="SGS"/>
    <property type="match status" value="1"/>
</dbReference>
<feature type="region of interest" description="Disordered" evidence="11">
    <location>
        <begin position="152"/>
        <end position="174"/>
    </location>
</feature>
<dbReference type="PANTHER" id="PTHR13164">
    <property type="entry name" value="CALICYLIN BINDING PROTEIN"/>
    <property type="match status" value="1"/>
</dbReference>
<evidence type="ECO:0000256" key="10">
    <source>
        <dbReference type="SAM" id="Coils"/>
    </source>
</evidence>
<evidence type="ECO:0000256" key="8">
    <source>
        <dbReference type="ARBA" id="ARBA00023242"/>
    </source>
</evidence>
<dbReference type="InterPro" id="IPR037893">
    <property type="entry name" value="CS_CacyBP"/>
</dbReference>
<dbReference type="GO" id="GO:0031625">
    <property type="term" value="F:ubiquitin protein ligase binding"/>
    <property type="evidence" value="ECO:0007669"/>
    <property type="project" value="InterPro"/>
</dbReference>
<dbReference type="InterPro" id="IPR008978">
    <property type="entry name" value="HSP20-like_chaperone"/>
</dbReference>
<evidence type="ECO:0000259" key="13">
    <source>
        <dbReference type="PROSITE" id="PS51203"/>
    </source>
</evidence>